<accession>A0AAW0B319</accession>
<name>A0AAW0B319_9AGAR</name>
<gene>
    <name evidence="2" type="ORF">VNI00_018186</name>
</gene>
<proteinExistence type="predicted"/>
<feature type="compositionally biased region" description="Polar residues" evidence="1">
    <location>
        <begin position="99"/>
        <end position="108"/>
    </location>
</feature>
<dbReference type="AlphaFoldDB" id="A0AAW0B319"/>
<organism evidence="2 3">
    <name type="scientific">Paramarasmius palmivorus</name>
    <dbReference type="NCBI Taxonomy" id="297713"/>
    <lineage>
        <taxon>Eukaryota</taxon>
        <taxon>Fungi</taxon>
        <taxon>Dikarya</taxon>
        <taxon>Basidiomycota</taxon>
        <taxon>Agaricomycotina</taxon>
        <taxon>Agaricomycetes</taxon>
        <taxon>Agaricomycetidae</taxon>
        <taxon>Agaricales</taxon>
        <taxon>Marasmiineae</taxon>
        <taxon>Marasmiaceae</taxon>
        <taxon>Paramarasmius</taxon>
    </lineage>
</organism>
<dbReference type="Proteomes" id="UP001383192">
    <property type="component" value="Unassembled WGS sequence"/>
</dbReference>
<reference evidence="2 3" key="1">
    <citation type="submission" date="2024-01" db="EMBL/GenBank/DDBJ databases">
        <title>A draft genome for a cacao thread blight-causing isolate of Paramarasmius palmivorus.</title>
        <authorList>
            <person name="Baruah I.K."/>
            <person name="Bukari Y."/>
            <person name="Amoako-Attah I."/>
            <person name="Meinhardt L.W."/>
            <person name="Bailey B.A."/>
            <person name="Cohen S.P."/>
        </authorList>
    </citation>
    <scope>NUCLEOTIDE SEQUENCE [LARGE SCALE GENOMIC DNA]</scope>
    <source>
        <strain evidence="2 3">GH-12</strain>
    </source>
</reference>
<keyword evidence="3" id="KW-1185">Reference proteome</keyword>
<comment type="caution">
    <text evidence="2">The sequence shown here is derived from an EMBL/GenBank/DDBJ whole genome shotgun (WGS) entry which is preliminary data.</text>
</comment>
<sequence length="156" mass="17427">MPSSVYAYQTKAIRPDVPPPANSHSTYCRAYGFFSLKCEILSVEVRQAKIGNVKWKDVFEQVTNARDPELGISDPYVLHEEQRQGLQDVLVLTKDTVISNDTPTTSAIPSLKELPPPEEQPLEASSGEHEADSSKPLSRYGRKKKVNLRRPPVLPL</sequence>
<evidence type="ECO:0000313" key="2">
    <source>
        <dbReference type="EMBL" id="KAK7019154.1"/>
    </source>
</evidence>
<evidence type="ECO:0000256" key="1">
    <source>
        <dbReference type="SAM" id="MobiDB-lite"/>
    </source>
</evidence>
<feature type="region of interest" description="Disordered" evidence="1">
    <location>
        <begin position="99"/>
        <end position="156"/>
    </location>
</feature>
<dbReference type="EMBL" id="JAYKXP010000216">
    <property type="protein sequence ID" value="KAK7019154.1"/>
    <property type="molecule type" value="Genomic_DNA"/>
</dbReference>
<evidence type="ECO:0000313" key="3">
    <source>
        <dbReference type="Proteomes" id="UP001383192"/>
    </source>
</evidence>
<protein>
    <submittedName>
        <fullName evidence="2">Uncharacterized protein</fullName>
    </submittedName>
</protein>